<evidence type="ECO:0000313" key="9">
    <source>
        <dbReference type="Proteomes" id="UP000231143"/>
    </source>
</evidence>
<evidence type="ECO:0000256" key="5">
    <source>
        <dbReference type="ARBA" id="ARBA00023136"/>
    </source>
</evidence>
<keyword evidence="5 6" id="KW-0472">Membrane</keyword>
<keyword evidence="4 6" id="KW-1133">Transmembrane helix</keyword>
<gene>
    <name evidence="8" type="ORF">COW81_02155</name>
</gene>
<dbReference type="PANTHER" id="PTHR38459">
    <property type="entry name" value="PROPHAGE BACTOPRENOL-LINKED GLUCOSE TRANSLOCASE HOMOLOG"/>
    <property type="match status" value="1"/>
</dbReference>
<comment type="subcellular location">
    <subcellularLocation>
        <location evidence="1">Membrane</location>
        <topology evidence="1">Multi-pass membrane protein</topology>
    </subcellularLocation>
</comment>
<protein>
    <recommendedName>
        <fullName evidence="7">GtrA/DPMS transmembrane domain-containing protein</fullName>
    </recommendedName>
</protein>
<feature type="transmembrane region" description="Helical" evidence="6">
    <location>
        <begin position="12"/>
        <end position="31"/>
    </location>
</feature>
<evidence type="ECO:0000256" key="2">
    <source>
        <dbReference type="ARBA" id="ARBA00009399"/>
    </source>
</evidence>
<organism evidence="8 9">
    <name type="scientific">Candidatus Campbellbacteria bacterium CG22_combo_CG10-13_8_21_14_all_36_13</name>
    <dbReference type="NCBI Taxonomy" id="1974529"/>
    <lineage>
        <taxon>Bacteria</taxon>
        <taxon>Candidatus Campbelliibacteriota</taxon>
    </lineage>
</organism>
<keyword evidence="3 6" id="KW-0812">Transmembrane</keyword>
<comment type="similarity">
    <text evidence="2">Belongs to the GtrA family.</text>
</comment>
<proteinExistence type="inferred from homology"/>
<dbReference type="InterPro" id="IPR051401">
    <property type="entry name" value="GtrA_CellWall_Glycosyl"/>
</dbReference>
<evidence type="ECO:0000256" key="6">
    <source>
        <dbReference type="SAM" id="Phobius"/>
    </source>
</evidence>
<dbReference type="Proteomes" id="UP000231143">
    <property type="component" value="Unassembled WGS sequence"/>
</dbReference>
<evidence type="ECO:0000313" key="8">
    <source>
        <dbReference type="EMBL" id="PIP87069.1"/>
    </source>
</evidence>
<dbReference type="EMBL" id="PCTT01000027">
    <property type="protein sequence ID" value="PIP87069.1"/>
    <property type="molecule type" value="Genomic_DNA"/>
</dbReference>
<dbReference type="GO" id="GO:0005886">
    <property type="term" value="C:plasma membrane"/>
    <property type="evidence" value="ECO:0007669"/>
    <property type="project" value="TreeGrafter"/>
</dbReference>
<evidence type="ECO:0000256" key="1">
    <source>
        <dbReference type="ARBA" id="ARBA00004141"/>
    </source>
</evidence>
<evidence type="ECO:0000256" key="4">
    <source>
        <dbReference type="ARBA" id="ARBA00022989"/>
    </source>
</evidence>
<sequence>MNSQELKKDVFNFLVGGVPGLLVHLGVLLLLTKLFHVGVVTSSMVGVIPSFFVNFCVYKFWSFKNDKPSNTLVQLILAFIVTLSYIVLGGGLMYLIHVDLGMGKIWAQIVVKIGLGPLSFFATRSVFKQ</sequence>
<feature type="transmembrane region" description="Helical" evidence="6">
    <location>
        <begin position="105"/>
        <end position="127"/>
    </location>
</feature>
<dbReference type="PANTHER" id="PTHR38459:SF1">
    <property type="entry name" value="PROPHAGE BACTOPRENOL-LINKED GLUCOSE TRANSLOCASE HOMOLOG"/>
    <property type="match status" value="1"/>
</dbReference>
<feature type="transmembrane region" description="Helical" evidence="6">
    <location>
        <begin position="37"/>
        <end position="60"/>
    </location>
</feature>
<evidence type="ECO:0000259" key="7">
    <source>
        <dbReference type="Pfam" id="PF04138"/>
    </source>
</evidence>
<name>A0A2H0DZF1_9BACT</name>
<dbReference type="GO" id="GO:0000271">
    <property type="term" value="P:polysaccharide biosynthetic process"/>
    <property type="evidence" value="ECO:0007669"/>
    <property type="project" value="InterPro"/>
</dbReference>
<accession>A0A2H0DZF1</accession>
<reference evidence="8 9" key="1">
    <citation type="submission" date="2017-09" db="EMBL/GenBank/DDBJ databases">
        <title>Depth-based differentiation of microbial function through sediment-hosted aquifers and enrichment of novel symbionts in the deep terrestrial subsurface.</title>
        <authorList>
            <person name="Probst A.J."/>
            <person name="Ladd B."/>
            <person name="Jarett J.K."/>
            <person name="Geller-Mcgrath D.E."/>
            <person name="Sieber C.M."/>
            <person name="Emerson J.B."/>
            <person name="Anantharaman K."/>
            <person name="Thomas B.C."/>
            <person name="Malmstrom R."/>
            <person name="Stieglmeier M."/>
            <person name="Klingl A."/>
            <person name="Woyke T."/>
            <person name="Ryan C.M."/>
            <person name="Banfield J.F."/>
        </authorList>
    </citation>
    <scope>NUCLEOTIDE SEQUENCE [LARGE SCALE GENOMIC DNA]</scope>
    <source>
        <strain evidence="8">CG22_combo_CG10-13_8_21_14_all_36_13</strain>
    </source>
</reference>
<comment type="caution">
    <text evidence="8">The sequence shown here is derived from an EMBL/GenBank/DDBJ whole genome shotgun (WGS) entry which is preliminary data.</text>
</comment>
<dbReference type="Pfam" id="PF04138">
    <property type="entry name" value="GtrA_DPMS_TM"/>
    <property type="match status" value="1"/>
</dbReference>
<feature type="transmembrane region" description="Helical" evidence="6">
    <location>
        <begin position="72"/>
        <end position="93"/>
    </location>
</feature>
<feature type="domain" description="GtrA/DPMS transmembrane" evidence="7">
    <location>
        <begin position="13"/>
        <end position="125"/>
    </location>
</feature>
<dbReference type="InterPro" id="IPR007267">
    <property type="entry name" value="GtrA_DPMS_TM"/>
</dbReference>
<dbReference type="AlphaFoldDB" id="A0A2H0DZF1"/>
<evidence type="ECO:0000256" key="3">
    <source>
        <dbReference type="ARBA" id="ARBA00022692"/>
    </source>
</evidence>